<dbReference type="InterPro" id="IPR014030">
    <property type="entry name" value="Ketoacyl_synth_N"/>
</dbReference>
<dbReference type="CDD" id="cd00833">
    <property type="entry name" value="PKS"/>
    <property type="match status" value="1"/>
</dbReference>
<evidence type="ECO:0000256" key="2">
    <source>
        <dbReference type="ARBA" id="ARBA00022553"/>
    </source>
</evidence>
<keyword evidence="1" id="KW-0596">Phosphopantetheine</keyword>
<dbReference type="Pfam" id="PF00109">
    <property type="entry name" value="ketoacyl-synt"/>
    <property type="match status" value="1"/>
</dbReference>
<dbReference type="SMART" id="SM01294">
    <property type="entry name" value="PKS_PP_betabranch"/>
    <property type="match status" value="1"/>
</dbReference>
<dbReference type="InterPro" id="IPR020806">
    <property type="entry name" value="PKS_PP-bd"/>
</dbReference>
<dbReference type="Gene3D" id="3.40.47.10">
    <property type="match status" value="1"/>
</dbReference>
<accession>A0ABT8WVU1</accession>
<dbReference type="SUPFAM" id="SSF47336">
    <property type="entry name" value="ACP-like"/>
    <property type="match status" value="1"/>
</dbReference>
<dbReference type="PROSITE" id="PS52004">
    <property type="entry name" value="KS3_2"/>
    <property type="match status" value="1"/>
</dbReference>
<dbReference type="InterPro" id="IPR018201">
    <property type="entry name" value="Ketoacyl_synth_AS"/>
</dbReference>
<dbReference type="InterPro" id="IPR036736">
    <property type="entry name" value="ACP-like_sf"/>
</dbReference>
<dbReference type="Gene3D" id="1.10.1200.10">
    <property type="entry name" value="ACP-like"/>
    <property type="match status" value="1"/>
</dbReference>
<comment type="caution">
    <text evidence="6">The sequence shown here is derived from an EMBL/GenBank/DDBJ whole genome shotgun (WGS) entry which is preliminary data.</text>
</comment>
<dbReference type="PROSITE" id="PS00606">
    <property type="entry name" value="KS3_1"/>
    <property type="match status" value="1"/>
</dbReference>
<proteinExistence type="predicted"/>
<dbReference type="SUPFAM" id="SSF53901">
    <property type="entry name" value="Thiolase-like"/>
    <property type="match status" value="1"/>
</dbReference>
<organism evidence="6 7">
    <name type="scientific">Flavivirga jejuensis</name>
    <dbReference type="NCBI Taxonomy" id="870487"/>
    <lineage>
        <taxon>Bacteria</taxon>
        <taxon>Pseudomonadati</taxon>
        <taxon>Bacteroidota</taxon>
        <taxon>Flavobacteriia</taxon>
        <taxon>Flavobacteriales</taxon>
        <taxon>Flavobacteriaceae</taxon>
        <taxon>Flavivirga</taxon>
    </lineage>
</organism>
<dbReference type="InterPro" id="IPR016039">
    <property type="entry name" value="Thiolase-like"/>
</dbReference>
<keyword evidence="3" id="KW-0808">Transferase</keyword>
<dbReference type="Pfam" id="PF02801">
    <property type="entry name" value="Ketoacyl-synt_C"/>
    <property type="match status" value="1"/>
</dbReference>
<keyword evidence="7" id="KW-1185">Reference proteome</keyword>
<protein>
    <submittedName>
        <fullName evidence="6">Beta-ketoacyl synthase N-terminal-like domain-containing protein</fullName>
    </submittedName>
</protein>
<feature type="non-terminal residue" evidence="6">
    <location>
        <position position="668"/>
    </location>
</feature>
<dbReference type="PANTHER" id="PTHR43775">
    <property type="entry name" value="FATTY ACID SYNTHASE"/>
    <property type="match status" value="1"/>
</dbReference>
<dbReference type="Pfam" id="PF16197">
    <property type="entry name" value="KAsynt_C_assoc"/>
    <property type="match status" value="1"/>
</dbReference>
<evidence type="ECO:0000259" key="4">
    <source>
        <dbReference type="PROSITE" id="PS50075"/>
    </source>
</evidence>
<name>A0ABT8WVU1_9FLAO</name>
<dbReference type="Pfam" id="PF00550">
    <property type="entry name" value="PP-binding"/>
    <property type="match status" value="1"/>
</dbReference>
<dbReference type="EMBL" id="JAUOEL010000027">
    <property type="protein sequence ID" value="MDO5977265.1"/>
    <property type="molecule type" value="Genomic_DNA"/>
</dbReference>
<feature type="domain" description="Carrier" evidence="4">
    <location>
        <begin position="70"/>
        <end position="144"/>
    </location>
</feature>
<dbReference type="InterPro" id="IPR050091">
    <property type="entry name" value="PKS_NRPS_Biosynth_Enz"/>
</dbReference>
<dbReference type="Proteomes" id="UP001176806">
    <property type="component" value="Unassembled WGS sequence"/>
</dbReference>
<feature type="domain" description="Ketosynthase family 3 (KS3)" evidence="5">
    <location>
        <begin position="198"/>
        <end position="635"/>
    </location>
</feature>
<feature type="non-terminal residue" evidence="6">
    <location>
        <position position="1"/>
    </location>
</feature>
<sequence>GITPLDTHNGIETLYSAWKTQTSQITVLQGNQKKIKSNVIPFLQKENTKVQEKSTIDKVVTDIDITSLSIKVSKVLTKIISKILKVDSVNIEGATELSEYGFDSITFTQFSNEINKKFDMELTPTIFYQFSTLDDLSAYLPKEYPTLFNSKLLDNKKTIKTATNQIERKTENLQFLRRRRNLNLSSSPISGFNGNTSPEPIAIVGISGKFPKAKNLKELWKNLKDGDDCIEEIPFDRWDWREFYGNPTQEPNKTNIKWGGFIDGIAEFDPLFFNISPREAEFMDPQQRLLMMYVWKAIEDAGYSASSLSGTKTGIFIATAGSGYSGLITNSNVAIEGYSSTGMAPSIGPNRMSYFLNFHGPSEPIETACSSSLIAIHRAMEAINSGTCDMAIVGGINTILTPEAHISFNKAGMLSQDGRCKTFSDKANGYVRGEGVGMIFLKKLKNAEKDLDNIYGVIKGSSENHGGRATSLTAPNPKAQAELLKTVYSKAGISPDTISYIEAHGTGTDLGDPIEINALKSAFKELGEKIYNTELKNNYCGLGSIKTNIGHLELASGIAGVLKVILQLKNKTLVKSLHCNTINPYIDLNNSPFYIVNEKRDWMPLVDANGNKIPRRAGISSFGFGGSNAHVIIEEYDSSTRVSNIEVTTDSPGIFVLSAKTERALKEQ</sequence>
<dbReference type="PANTHER" id="PTHR43775:SF37">
    <property type="entry name" value="SI:DKEY-61P9.11"/>
    <property type="match status" value="1"/>
</dbReference>
<evidence type="ECO:0000313" key="6">
    <source>
        <dbReference type="EMBL" id="MDO5977265.1"/>
    </source>
</evidence>
<dbReference type="InterPro" id="IPR020841">
    <property type="entry name" value="PKS_Beta-ketoAc_synthase_dom"/>
</dbReference>
<evidence type="ECO:0000313" key="7">
    <source>
        <dbReference type="Proteomes" id="UP001176806"/>
    </source>
</evidence>
<keyword evidence="2" id="KW-0597">Phosphoprotein</keyword>
<evidence type="ECO:0000259" key="5">
    <source>
        <dbReference type="PROSITE" id="PS52004"/>
    </source>
</evidence>
<dbReference type="PROSITE" id="PS50075">
    <property type="entry name" value="CARRIER"/>
    <property type="match status" value="1"/>
</dbReference>
<dbReference type="SMART" id="SM00825">
    <property type="entry name" value="PKS_KS"/>
    <property type="match status" value="1"/>
</dbReference>
<dbReference type="InterPro" id="IPR032821">
    <property type="entry name" value="PKS_assoc"/>
</dbReference>
<gene>
    <name evidence="6" type="ORF">Q4Q40_24000</name>
</gene>
<dbReference type="InterPro" id="IPR009081">
    <property type="entry name" value="PP-bd_ACP"/>
</dbReference>
<dbReference type="RefSeq" id="WP_303304592.1">
    <property type="nucleotide sequence ID" value="NZ_JAUOEL010000027.1"/>
</dbReference>
<reference evidence="6" key="1">
    <citation type="submission" date="2023-07" db="EMBL/GenBank/DDBJ databases">
        <title>Two novel species in the genus Flavivirga.</title>
        <authorList>
            <person name="Kwon K."/>
        </authorList>
    </citation>
    <scope>NUCLEOTIDE SEQUENCE</scope>
    <source>
        <strain evidence="6">KACC 14158</strain>
    </source>
</reference>
<dbReference type="SMART" id="SM00823">
    <property type="entry name" value="PKS_PP"/>
    <property type="match status" value="1"/>
</dbReference>
<evidence type="ECO:0000256" key="3">
    <source>
        <dbReference type="ARBA" id="ARBA00022679"/>
    </source>
</evidence>
<evidence type="ECO:0000256" key="1">
    <source>
        <dbReference type="ARBA" id="ARBA00022450"/>
    </source>
</evidence>
<dbReference type="InterPro" id="IPR014031">
    <property type="entry name" value="Ketoacyl_synth_C"/>
</dbReference>